<dbReference type="InterPro" id="IPR036291">
    <property type="entry name" value="NAD(P)-bd_dom_sf"/>
</dbReference>
<evidence type="ECO:0000313" key="6">
    <source>
        <dbReference type="Proteomes" id="UP001281614"/>
    </source>
</evidence>
<gene>
    <name evidence="5" type="ORF">CKAH01_14644</name>
</gene>
<dbReference type="Pfam" id="PF20255">
    <property type="entry name" value="DUF6606"/>
    <property type="match status" value="1"/>
</dbReference>
<comment type="caution">
    <text evidence="5">The sequence shown here is derived from an EMBL/GenBank/DDBJ whole genome shotgun (WGS) entry which is preliminary data.</text>
</comment>
<keyword evidence="6" id="KW-1185">Reference proteome</keyword>
<dbReference type="InterPro" id="IPR046541">
    <property type="entry name" value="DUF6606"/>
</dbReference>
<dbReference type="GO" id="GO:0016491">
    <property type="term" value="F:oxidoreductase activity"/>
    <property type="evidence" value="ECO:0007669"/>
    <property type="project" value="UniProtKB-KW"/>
</dbReference>
<evidence type="ECO:0000256" key="1">
    <source>
        <dbReference type="ARBA" id="ARBA00006484"/>
    </source>
</evidence>
<dbReference type="Gene3D" id="3.40.50.720">
    <property type="entry name" value="NAD(P)-binding Rossmann-like Domain"/>
    <property type="match status" value="1"/>
</dbReference>
<reference evidence="5" key="1">
    <citation type="submission" date="2023-02" db="EMBL/GenBank/DDBJ databases">
        <title>Colletotrichum kahawae CIFC_Que2 genome sequencing and assembly.</title>
        <authorList>
            <person name="Baroncelli R."/>
        </authorList>
    </citation>
    <scope>NUCLEOTIDE SEQUENCE</scope>
    <source>
        <strain evidence="5">CIFC_Que2</strain>
    </source>
</reference>
<keyword evidence="3" id="KW-0560">Oxidoreductase</keyword>
<name>A0AAD9YJK4_COLKA</name>
<dbReference type="AlphaFoldDB" id="A0AAD9YJK4"/>
<dbReference type="Proteomes" id="UP001281614">
    <property type="component" value="Unassembled WGS sequence"/>
</dbReference>
<dbReference type="SUPFAM" id="SSF51735">
    <property type="entry name" value="NAD(P)-binding Rossmann-fold domains"/>
    <property type="match status" value="1"/>
</dbReference>
<accession>A0AAD9YJK4</accession>
<proteinExistence type="inferred from homology"/>
<evidence type="ECO:0000313" key="5">
    <source>
        <dbReference type="EMBL" id="KAK2770591.1"/>
    </source>
</evidence>
<protein>
    <recommendedName>
        <fullName evidence="4">DUF6606 domain-containing protein</fullName>
    </recommendedName>
</protein>
<dbReference type="EMBL" id="VYYT01000092">
    <property type="protein sequence ID" value="KAK2770591.1"/>
    <property type="molecule type" value="Genomic_DNA"/>
</dbReference>
<comment type="similarity">
    <text evidence="1">Belongs to the short-chain dehydrogenases/reductases (SDR) family.</text>
</comment>
<sequence>MAGRNLNQLFPPKPTFTEDELPDQNGRVFFVTGGVSGIGLELCKILYAANATIYIATRSASKIATAIKELKSLHPSSQGRLEALVLDLSDLITIKAAADSFLAKETRLDNSGILVTNAGDSYHFETFELSPTNHSVNSTIGRLRRSFPGSAVKVGRDEALQPGFLETLAATLAKMGTQPAPGTLPKVTKAGQLQEEARDTAHPKVVTELLNSFLLAVGQPLEQVRIWKNTRDEVLWEDCLLPWRRSPMWLLIRVTLQLLVHRASQNTYPEVDLYKIFMAFFMGEVLRKSIEVGLDSDVLYYMTSKLARRLEKLGSMANTSALDVVRQLMCSTNQILLERWTAIQQQSCRDLTNDLSQLKTLDFNHDAVLQLPQLDEFLCSIKNRIKSSVRRKFDPKWNLFSYGLDELPGPINSGCFSQDNNSHLLLNLTAFEFWIEMKLQNWLGRQLSLASSLICLQLRDLMIQYHEKASGLYEGNPELTSIMVLTILEIWIACDKAAIAARPMLRDYDPKIPIGLFQSLLLPSRNNMERLFKAEDYLTKRLQGCKSLRSNSNIYTAFGKGDCFSVRTFDKSPVHQELLKRIETRATEERATKRQEFASKSAKYETLMRYHRECRCNDTRLFNDHTKQHYYQHVAKKCAKCSYKVQANAIKIFIHE</sequence>
<evidence type="ECO:0000256" key="2">
    <source>
        <dbReference type="ARBA" id="ARBA00022857"/>
    </source>
</evidence>
<feature type="domain" description="DUF6606" evidence="4">
    <location>
        <begin position="56"/>
        <end position="286"/>
    </location>
</feature>
<dbReference type="PANTHER" id="PTHR24320">
    <property type="entry name" value="RETINOL DEHYDROGENASE"/>
    <property type="match status" value="1"/>
</dbReference>
<keyword evidence="2" id="KW-0521">NADP</keyword>
<evidence type="ECO:0000256" key="3">
    <source>
        <dbReference type="ARBA" id="ARBA00023002"/>
    </source>
</evidence>
<dbReference type="PANTHER" id="PTHR24320:SF236">
    <property type="entry name" value="SHORT-CHAIN DEHYDROGENASE-RELATED"/>
    <property type="match status" value="1"/>
</dbReference>
<evidence type="ECO:0000259" key="4">
    <source>
        <dbReference type="Pfam" id="PF20255"/>
    </source>
</evidence>
<organism evidence="5 6">
    <name type="scientific">Colletotrichum kahawae</name>
    <name type="common">Coffee berry disease fungus</name>
    <dbReference type="NCBI Taxonomy" id="34407"/>
    <lineage>
        <taxon>Eukaryota</taxon>
        <taxon>Fungi</taxon>
        <taxon>Dikarya</taxon>
        <taxon>Ascomycota</taxon>
        <taxon>Pezizomycotina</taxon>
        <taxon>Sordariomycetes</taxon>
        <taxon>Hypocreomycetidae</taxon>
        <taxon>Glomerellales</taxon>
        <taxon>Glomerellaceae</taxon>
        <taxon>Colletotrichum</taxon>
        <taxon>Colletotrichum gloeosporioides species complex</taxon>
    </lineage>
</organism>